<feature type="compositionally biased region" description="Polar residues" evidence="1">
    <location>
        <begin position="194"/>
        <end position="208"/>
    </location>
</feature>
<accession>A0A9P8VLK2</accession>
<evidence type="ECO:0000313" key="2">
    <source>
        <dbReference type="EMBL" id="KAH6694106.1"/>
    </source>
</evidence>
<feature type="region of interest" description="Disordered" evidence="1">
    <location>
        <begin position="82"/>
        <end position="138"/>
    </location>
</feature>
<feature type="compositionally biased region" description="Acidic residues" evidence="1">
    <location>
        <begin position="522"/>
        <end position="532"/>
    </location>
</feature>
<protein>
    <submittedName>
        <fullName evidence="2">Uncharacterized protein</fullName>
    </submittedName>
</protein>
<name>A0A9P8VLK2_9PEZI</name>
<dbReference type="EMBL" id="JAGSXJ010000003">
    <property type="protein sequence ID" value="KAH6694106.1"/>
    <property type="molecule type" value="Genomic_DNA"/>
</dbReference>
<dbReference type="OrthoDB" id="5418627at2759"/>
<feature type="region of interest" description="Disordered" evidence="1">
    <location>
        <begin position="154"/>
        <end position="548"/>
    </location>
</feature>
<feature type="compositionally biased region" description="Low complexity" evidence="1">
    <location>
        <begin position="86"/>
        <end position="104"/>
    </location>
</feature>
<feature type="compositionally biased region" description="Pro residues" evidence="1">
    <location>
        <begin position="455"/>
        <end position="465"/>
    </location>
</feature>
<feature type="compositionally biased region" description="Acidic residues" evidence="1">
    <location>
        <begin position="491"/>
        <end position="501"/>
    </location>
</feature>
<feature type="compositionally biased region" description="Low complexity" evidence="1">
    <location>
        <begin position="351"/>
        <end position="377"/>
    </location>
</feature>
<gene>
    <name evidence="2" type="ORF">F5X68DRAFT_200259</name>
</gene>
<sequence length="654" mass="69521">MDDASRLIGDLQLKLALLDNKVAAYRQDMAAEFERYARDILHDVPDHLSAEVQRRLQDSLEQYPALGPELRRLAVDAPPQLAEPVATSSTNSSSNPASSTKQSATIAAVKGTPGSPPPTDLPVNLADDHHPSLLPTPTRERDIELQGLFTPSFLPLFDSEPGTPKSPASPPRLPAATSAASQTTMGDGLIDGSNARNQDHLQSVSRASLTPPRPHHQRRATSDTTSSGTSEHSESKMPRSAMRRSSSGSKPPPSPRRVRFEFEGLEVLPTSSPQTSSEVSLVQSHSLHSSSSSSPVDPTIADEGENPISSDALLGPDEDNTPPPKKVSSSQALRALSRTPLDANTIWTVVNAESPEPSSGNNSPRNLSSPSPSRTSLQAQSPLKPVAPPPSESPQQRAKKALKSPPPEPDVDLDDEDDSSDDDFLAMAKPKSFANKKAILSPVTRSPPKTRAPEPEPLSPLPPPAQSSVDSSNSDRRRTTPTGKSAKGGADDDDDDDDEEDGFFHFEGGPPSKSRLVRPEPIEEEEDDDDDANLGPQDAPTLYSTSPAVTVPKAHVPPPAHLIAGSVGSYRGRSVHMPVVKDPEVYAQAASMGDMSSFIGGVDGRSGADASDLASYRASVGQVLFSGTPRSLTERMMMEDAMAQRRAAAQGQQP</sequence>
<keyword evidence="3" id="KW-1185">Reference proteome</keyword>
<proteinExistence type="predicted"/>
<evidence type="ECO:0000313" key="3">
    <source>
        <dbReference type="Proteomes" id="UP000770015"/>
    </source>
</evidence>
<dbReference type="AlphaFoldDB" id="A0A9P8VLK2"/>
<organism evidence="2 3">
    <name type="scientific">Plectosphaerella plurivora</name>
    <dbReference type="NCBI Taxonomy" id="936078"/>
    <lineage>
        <taxon>Eukaryota</taxon>
        <taxon>Fungi</taxon>
        <taxon>Dikarya</taxon>
        <taxon>Ascomycota</taxon>
        <taxon>Pezizomycotina</taxon>
        <taxon>Sordariomycetes</taxon>
        <taxon>Hypocreomycetidae</taxon>
        <taxon>Glomerellales</taxon>
        <taxon>Plectosphaerellaceae</taxon>
        <taxon>Plectosphaerella</taxon>
    </lineage>
</organism>
<feature type="compositionally biased region" description="Acidic residues" evidence="1">
    <location>
        <begin position="409"/>
        <end position="424"/>
    </location>
</feature>
<reference evidence="2" key="1">
    <citation type="journal article" date="2021" name="Nat. Commun.">
        <title>Genetic determinants of endophytism in the Arabidopsis root mycobiome.</title>
        <authorList>
            <person name="Mesny F."/>
            <person name="Miyauchi S."/>
            <person name="Thiergart T."/>
            <person name="Pickel B."/>
            <person name="Atanasova L."/>
            <person name="Karlsson M."/>
            <person name="Huettel B."/>
            <person name="Barry K.W."/>
            <person name="Haridas S."/>
            <person name="Chen C."/>
            <person name="Bauer D."/>
            <person name="Andreopoulos W."/>
            <person name="Pangilinan J."/>
            <person name="LaButti K."/>
            <person name="Riley R."/>
            <person name="Lipzen A."/>
            <person name="Clum A."/>
            <person name="Drula E."/>
            <person name="Henrissat B."/>
            <person name="Kohler A."/>
            <person name="Grigoriev I.V."/>
            <person name="Martin F.M."/>
            <person name="Hacquard S."/>
        </authorList>
    </citation>
    <scope>NUCLEOTIDE SEQUENCE</scope>
    <source>
        <strain evidence="2">MPI-SDFR-AT-0117</strain>
    </source>
</reference>
<comment type="caution">
    <text evidence="2">The sequence shown here is derived from an EMBL/GenBank/DDBJ whole genome shotgun (WGS) entry which is preliminary data.</text>
</comment>
<evidence type="ECO:0000256" key="1">
    <source>
        <dbReference type="SAM" id="MobiDB-lite"/>
    </source>
</evidence>
<dbReference type="Proteomes" id="UP000770015">
    <property type="component" value="Unassembled WGS sequence"/>
</dbReference>
<feature type="compositionally biased region" description="Low complexity" evidence="1">
    <location>
        <begin position="276"/>
        <end position="294"/>
    </location>
</feature>